<feature type="domain" description="ABC3 transporter permease C-terminal" evidence="8">
    <location>
        <begin position="368"/>
        <end position="481"/>
    </location>
</feature>
<keyword evidence="2" id="KW-1003">Cell membrane</keyword>
<dbReference type="GO" id="GO:0022857">
    <property type="term" value="F:transmembrane transporter activity"/>
    <property type="evidence" value="ECO:0007669"/>
    <property type="project" value="TreeGrafter"/>
</dbReference>
<evidence type="ECO:0000256" key="4">
    <source>
        <dbReference type="ARBA" id="ARBA00022989"/>
    </source>
</evidence>
<dbReference type="Pfam" id="PF02687">
    <property type="entry name" value="FtsX"/>
    <property type="match status" value="2"/>
</dbReference>
<feature type="transmembrane region" description="Helical" evidence="7">
    <location>
        <begin position="994"/>
        <end position="1017"/>
    </location>
</feature>
<feature type="transmembrane region" description="Helical" evidence="7">
    <location>
        <begin position="362"/>
        <end position="384"/>
    </location>
</feature>
<keyword evidence="4 7" id="KW-1133">Transmembrane helix</keyword>
<evidence type="ECO:0000259" key="8">
    <source>
        <dbReference type="Pfam" id="PF02687"/>
    </source>
</evidence>
<feature type="transmembrane region" description="Helical" evidence="7">
    <location>
        <begin position="530"/>
        <end position="551"/>
    </location>
</feature>
<feature type="transmembrane region" description="Helical" evidence="7">
    <location>
        <begin position="20"/>
        <end position="42"/>
    </location>
</feature>
<dbReference type="PANTHER" id="PTHR30572">
    <property type="entry name" value="MEMBRANE COMPONENT OF TRANSPORTER-RELATED"/>
    <property type="match status" value="1"/>
</dbReference>
<feature type="transmembrane region" description="Helical" evidence="7">
    <location>
        <begin position="458"/>
        <end position="482"/>
    </location>
</feature>
<evidence type="ECO:0000256" key="1">
    <source>
        <dbReference type="ARBA" id="ARBA00004651"/>
    </source>
</evidence>
<sequence length="1027" mass="118520">MVKLIFKEAIFNLKRKSFFYFSFFFFLIIVMGIIISLLSFGLNLSNQLKPALNTKKADTVLQLYNYDSSEESLVVLSDLGIENINELIEQKSKEQKVIRFNNKEKERDFKISLAYRSGYIFDTNVSPLNEIFIAADDYNFSYSALPQIIKEELAFFDNNIYYWFIFNKFINIRNVVFDYPFELLGNLLNENNEVIDDVSIYLGQMDNNFYRVNNDSKFTVTSGIQNSQSGIYLTEKTLANLNLKIGDYLTISYQDSDDPENSYIKEKIVGTAFDYKTISRTNNSIFLTQESWNKTKKIIQGDFGNFYNDIKFSFKNSPNIENLNFKINESLFSLHNGVVLKKLPITNSSDSIDIAVLIGQTLPLLLIMIAFFIVILLCFVNWMVTSQSSKLNIKNLVTLKNEGTKNWMLSLLNTFEIFIPLLLSTIVGTFVGLFFQKIISEIVFQKMSFHWEFWHTTWITWIIIIITYLIILGSFAILNLYIIKTVMKSYKIEIATTSAKINSKILYKTNPKFKIRAHLALSNFGKNVSMFLLTGVAITTFILSTSLTVSLRKMSYDVIDVYTPYNSISYHAHKNRPFNNDRRTTALTILEDEKNFDKLSAEDISTDDFSEEIIKLLDFINKHYTTDLSLDRKGGYLTIDYLDTFAKKFRTELEQYAPEFLALLDSEKELKKSFPGYEGSNLFLGKFFANSNKTITGLKRTFYDVNRPEQSYSITGIDTNKWAKHILPIENPNDDGIINISVSERGFIDGKYEMNQILDLKDPIFVTKNEENQTWVPIKFKISKVIKGDHSLWFMYVDQKLVERHIINFIHNIDSNSEISNISKEYIKNFDIKNLTQNRNFVIDKEFAPFFLSNLVLAYEPGKTPIEVISKIQNIFAGIRGFSTELMAKEIYARSKLIRDILQFVSIIVLLIDVLTIILLSSMVVYQNKKTLTVMKTMGYKKFELTSYIAIGYILSCVLGIVLAIIMNKVAFDFILKNFNDALGGLEFIYGIEYWSSLVTITISYIFIIITTVYSYIGMIKQTANPD</sequence>
<reference evidence="9 10" key="1">
    <citation type="submission" date="2017-11" db="EMBL/GenBank/DDBJ databases">
        <title>Genome sequence of Entomoplasma somnilux PYAN-1 (ATCC 49194).</title>
        <authorList>
            <person name="Lo W.-S."/>
            <person name="Gasparich G.E."/>
            <person name="Kuo C.-H."/>
        </authorList>
    </citation>
    <scope>NUCLEOTIDE SEQUENCE [LARGE SCALE GENOMIC DNA]</scope>
    <source>
        <strain evidence="9 10">PYAN-1</strain>
    </source>
</reference>
<name>A0A2K8NYY4_9MOLU</name>
<proteinExistence type="inferred from homology"/>
<dbReference type="InterPro" id="IPR050250">
    <property type="entry name" value="Macrolide_Exporter_MacB"/>
</dbReference>
<dbReference type="KEGG" id="esx:ESOMN_v1c06580"/>
<feature type="transmembrane region" description="Helical" evidence="7">
    <location>
        <begin position="417"/>
        <end position="438"/>
    </location>
</feature>
<dbReference type="EMBL" id="CP024965">
    <property type="protein sequence ID" value="ATZ19040.1"/>
    <property type="molecule type" value="Genomic_DNA"/>
</dbReference>
<accession>A0A2K8NYY4</accession>
<keyword evidence="5 7" id="KW-0472">Membrane</keyword>
<evidence type="ECO:0000256" key="6">
    <source>
        <dbReference type="ARBA" id="ARBA00038076"/>
    </source>
</evidence>
<keyword evidence="3 7" id="KW-0812">Transmembrane</keyword>
<dbReference type="GO" id="GO:0005886">
    <property type="term" value="C:plasma membrane"/>
    <property type="evidence" value="ECO:0007669"/>
    <property type="project" value="UniProtKB-SubCell"/>
</dbReference>
<evidence type="ECO:0000313" key="10">
    <source>
        <dbReference type="Proteomes" id="UP000232230"/>
    </source>
</evidence>
<evidence type="ECO:0000313" key="9">
    <source>
        <dbReference type="EMBL" id="ATZ19040.1"/>
    </source>
</evidence>
<evidence type="ECO:0000256" key="7">
    <source>
        <dbReference type="SAM" id="Phobius"/>
    </source>
</evidence>
<dbReference type="RefSeq" id="WP_024863554.1">
    <property type="nucleotide sequence ID" value="NZ_CP024965.1"/>
</dbReference>
<keyword evidence="10" id="KW-1185">Reference proteome</keyword>
<feature type="transmembrane region" description="Helical" evidence="7">
    <location>
        <begin position="901"/>
        <end position="926"/>
    </location>
</feature>
<feature type="domain" description="ABC3 transporter permease C-terminal" evidence="8">
    <location>
        <begin position="904"/>
        <end position="1022"/>
    </location>
</feature>
<comment type="similarity">
    <text evidence="6">Belongs to the ABC-4 integral membrane protein family.</text>
</comment>
<comment type="subcellular location">
    <subcellularLocation>
        <location evidence="1">Cell membrane</location>
        <topology evidence="1">Multi-pass membrane protein</topology>
    </subcellularLocation>
</comment>
<dbReference type="Proteomes" id="UP000232230">
    <property type="component" value="Chromosome"/>
</dbReference>
<feature type="transmembrane region" description="Helical" evidence="7">
    <location>
        <begin position="947"/>
        <end position="967"/>
    </location>
</feature>
<organism evidence="9 10">
    <name type="scientific">Williamsoniiplasma somnilux</name>
    <dbReference type="NCBI Taxonomy" id="215578"/>
    <lineage>
        <taxon>Bacteria</taxon>
        <taxon>Bacillati</taxon>
        <taxon>Mycoplasmatota</taxon>
        <taxon>Mollicutes</taxon>
        <taxon>Entomoplasmatales</taxon>
        <taxon>Williamsoniiplasma</taxon>
    </lineage>
</organism>
<evidence type="ECO:0000256" key="5">
    <source>
        <dbReference type="ARBA" id="ARBA00023136"/>
    </source>
</evidence>
<evidence type="ECO:0000256" key="2">
    <source>
        <dbReference type="ARBA" id="ARBA00022475"/>
    </source>
</evidence>
<gene>
    <name evidence="9" type="ORF">ESOMN_v1c06580</name>
</gene>
<dbReference type="PANTHER" id="PTHR30572:SF4">
    <property type="entry name" value="ABC TRANSPORTER PERMEASE YTRF"/>
    <property type="match status" value="1"/>
</dbReference>
<evidence type="ECO:0000256" key="3">
    <source>
        <dbReference type="ARBA" id="ARBA00022692"/>
    </source>
</evidence>
<dbReference type="InterPro" id="IPR003838">
    <property type="entry name" value="ABC3_permease_C"/>
</dbReference>
<dbReference type="AlphaFoldDB" id="A0A2K8NYY4"/>
<protein>
    <recommendedName>
        <fullName evidence="8">ABC3 transporter permease C-terminal domain-containing protein</fullName>
    </recommendedName>
</protein>